<accession>A0ABP0FM05</accession>
<feature type="transmembrane region" description="Helical" evidence="3">
    <location>
        <begin position="1370"/>
        <end position="1389"/>
    </location>
</feature>
<evidence type="ECO:0000259" key="4">
    <source>
        <dbReference type="PROSITE" id="PS50095"/>
    </source>
</evidence>
<dbReference type="SUPFAM" id="SSF49723">
    <property type="entry name" value="Lipase/lipooxygenase domain (PLAT/LH2 domain)"/>
    <property type="match status" value="1"/>
</dbReference>
<dbReference type="InterPro" id="IPR002859">
    <property type="entry name" value="PKD/REJ-like"/>
</dbReference>
<feature type="compositionally biased region" description="Low complexity" evidence="2">
    <location>
        <begin position="1647"/>
        <end position="1661"/>
    </location>
</feature>
<dbReference type="InterPro" id="IPR036392">
    <property type="entry name" value="PLAT/LH2_dom_sf"/>
</dbReference>
<evidence type="ECO:0000256" key="1">
    <source>
        <dbReference type="PROSITE-ProRule" id="PRU00152"/>
    </source>
</evidence>
<keyword evidence="3" id="KW-0812">Transmembrane</keyword>
<comment type="caution">
    <text evidence="5">The sequence shown here is derived from an EMBL/GenBank/DDBJ whole genome shotgun (WGS) entry which is preliminary data.</text>
</comment>
<dbReference type="EMBL" id="CAWYQH010000057">
    <property type="protein sequence ID" value="CAK8679053.1"/>
    <property type="molecule type" value="Genomic_DNA"/>
</dbReference>
<gene>
    <name evidence="5" type="ORF">CVLEPA_LOCUS9317</name>
</gene>
<dbReference type="Pfam" id="PF01477">
    <property type="entry name" value="PLAT"/>
    <property type="match status" value="1"/>
</dbReference>
<comment type="caution">
    <text evidence="1">Lacks conserved residue(s) required for the propagation of feature annotation.</text>
</comment>
<proteinExistence type="predicted"/>
<feature type="compositionally biased region" description="Polar residues" evidence="2">
    <location>
        <begin position="1662"/>
        <end position="1672"/>
    </location>
</feature>
<dbReference type="PANTHER" id="PTHR10877:SF150">
    <property type="entry name" value="REJ DOMAIN-CONTAINING PROTEIN"/>
    <property type="match status" value="1"/>
</dbReference>
<feature type="compositionally biased region" description="Basic and acidic residues" evidence="2">
    <location>
        <begin position="1702"/>
        <end position="1711"/>
    </location>
</feature>
<feature type="transmembrane region" description="Helical" evidence="3">
    <location>
        <begin position="1613"/>
        <end position="1637"/>
    </location>
</feature>
<sequence>MSWEIQLENKEQAYVQFHEVVVSCSEANLEISRGGSKESYCGPDQPETRIFKKNVLISLQTFTKKCIVARISFVYSRIGFSLETAATHVPTEEKVKFVAKLTDPSSLNLECRISFGSNDEKKLSTTTFTVERSFQYPGKYMVGTTCVIIGTQDDFHAEFLDLYVESALSAEKLKMFHKQWSSTYPSPDEFVFYHKYYFPVSYTFMVDDDIISTYQTQATFNKTKFLSNGSEEVKFELNSKTQKLVGPGIHNITLLLQNNVSSVTYATPITFEEEIKSFNIMTKQYVGILPNSFVISVTVSQGAPVDLSVEIKSTRTNLPVWKTSKFCQRDCLLMAIEATVPQPGIYQVVATAKNNKSSSKLSRSFEAIPQIYDVYITSRRCNFSDYYRDVYVFVRGDLGDFVMNLTIEDSSQIVNLAISKSEYEHKDLPNLPFDVKPYKLVKQRSLFFDAGSKPVTVVIANTKQSFRFVGSVPMSFTYSCLHSVRIRDGKVGGGLEDPLKFVEEFVLNADLIFNCVRNAFFLDYKWRVYRVTSKIDIPKTGDEVQLQTNSVQPELVVKPDVLLPGLYVINIAVNLTSYHTFSVITKVNGYALIEIPKRKLNFVIKGGDVVQAGTNTTILRFEASIDFNQYDKNINRDWFCAVTEKDLPLNAKIGKIQRKGSCFDWQTLWVTGDDVMEISMNKLIRSENYYVRLIVSGEHYDAAFADQKIIFTSNPVPVVSLRCWLNCGKLFSPHLPIILQIVCDNCSRHSWVLSLKSGRQLNLCQNRRFCKLGRSLLNVIDTSSNVTGTGYNIDGEMASVTLFLTPPSSPSGVGCRATPEIGIAEVTKFNMTCTSFGKDQTSLKYSFFVKERDQKFLLQHGYDSSVNDVILTSEQLPSFVTIVVQICGSRLSCYERNFSVFLTENHQAGNKLKAGFFNAFWSNDLQKIAKCTLPVPISPTKILTESEKRKIFEEVAKYPLVTLDSVKQVADVLSHLTKDFDVTSLKLQNVVRIMDRTEGFALKLKREGDDDIIRSIAASSLTVTSNLIEASKETSFKIKETSRMTRLGRALMTSLVPGEEAVTFETKFIKGRFLKLNNDVINPLRGNSSLVRLPNIQALSDEVINVEIFTYNTTSVDFSTNKHKVDLVTSVTLATGWENQIPISYEEAENQTVGFDLPAQPSKENIVTRVQSNCDVTHCHSKATGSALLDLAMPRRRTSHSIIRIHVENMDLKIQNCKLSLETTNKSPFKLNKTFHEKESSYSWLVPVMSLPVAENEFNLTIQVDLGEGYYRKGSLIDLTYSSFMLECLHWDVDAKDWSESSCKVHQNIETGLVDCECDLTQDTNDNKRRKREKKIVPTLYASTLVVLPNKIDQSQLSWNLWEHFQDNPVIISFLFVLYSIYALLLVWARYKDKDAEKKGLFIEVDDNSPDHQHRYYVTIYTGSRLHAGNTAAVRMRLLGKRKTSNAHVIQRENGNILTTGSVQSFLVTTPQSLGDVRAVKMWRNDGGSSPKWYLERMVVRDLETSECWFFMCGKWFSEVDVEYTFPVATIDQLQISTNLFLIKLENHFKDRHVWYSVFGMRPWQHDVMTRVERVSTCSLFIFMVMITSMMFHGHSYALDGNVLTVGHYYFKWSHIVVGIESALMCFPGPFFISLMFRHAKRRKMNKNSNPDNNPQNTQTTRGQQEPTTSLVRSHDVKNMRKSPEKKSIKVDQNRKKNGQHISDDKDRPSTSKDISSLVHTQRQTFPGKVKIENETKQQNNRRNLRDLKMNKKFPTSRGEREEATTSYPVKRDVAKTSSPAKKMTSSEMRPSARPPLSATEAQQELTIAEIDPNTLDPLAIVHFSIYVAWFYIFAVMVTSTVICVMYGMTYGLETCRDWLVSFVSAFIETVIILESLKVVLIAYFSVINNPIHDLRDWIPPLPPSVRPRSYVNRGATAKKQKKEKLTNPIYRAPTRERTNRKRNTQEDIEMQIIKKRVSP</sequence>
<feature type="compositionally biased region" description="Basic and acidic residues" evidence="2">
    <location>
        <begin position="1673"/>
        <end position="1695"/>
    </location>
</feature>
<dbReference type="InterPro" id="IPR001024">
    <property type="entry name" value="PLAT/LH2_dom"/>
</dbReference>
<keyword evidence="3" id="KW-0472">Membrane</keyword>
<protein>
    <recommendedName>
        <fullName evidence="4">PLAT domain-containing protein</fullName>
    </recommendedName>
</protein>
<name>A0ABP0FM05_CLALP</name>
<feature type="compositionally biased region" description="Basic and acidic residues" evidence="2">
    <location>
        <begin position="1758"/>
        <end position="1775"/>
    </location>
</feature>
<feature type="transmembrane region" description="Helical" evidence="3">
    <location>
        <begin position="1575"/>
        <end position="1593"/>
    </location>
</feature>
<feature type="compositionally biased region" description="Polar residues" evidence="2">
    <location>
        <begin position="1776"/>
        <end position="1789"/>
    </location>
</feature>
<feature type="transmembrane region" description="Helical" evidence="3">
    <location>
        <begin position="1829"/>
        <end position="1853"/>
    </location>
</feature>
<evidence type="ECO:0000313" key="6">
    <source>
        <dbReference type="Proteomes" id="UP001642483"/>
    </source>
</evidence>
<feature type="region of interest" description="Disordered" evidence="2">
    <location>
        <begin position="1645"/>
        <end position="1801"/>
    </location>
</feature>
<dbReference type="Gene3D" id="2.60.60.20">
    <property type="entry name" value="PLAT/LH2 domain"/>
    <property type="match status" value="1"/>
</dbReference>
<dbReference type="Proteomes" id="UP001642483">
    <property type="component" value="Unassembled WGS sequence"/>
</dbReference>
<reference evidence="5 6" key="1">
    <citation type="submission" date="2024-02" db="EMBL/GenBank/DDBJ databases">
        <authorList>
            <person name="Daric V."/>
            <person name="Darras S."/>
        </authorList>
    </citation>
    <scope>NUCLEOTIDE SEQUENCE [LARGE SCALE GENOMIC DNA]</scope>
</reference>
<feature type="domain" description="PLAT" evidence="4">
    <location>
        <begin position="1414"/>
        <end position="1531"/>
    </location>
</feature>
<feature type="transmembrane region" description="Helical" evidence="3">
    <location>
        <begin position="1859"/>
        <end position="1887"/>
    </location>
</feature>
<keyword evidence="3" id="KW-1133">Transmembrane helix</keyword>
<dbReference type="Pfam" id="PF02010">
    <property type="entry name" value="REJ"/>
    <property type="match status" value="1"/>
</dbReference>
<evidence type="ECO:0000256" key="2">
    <source>
        <dbReference type="SAM" id="MobiDB-lite"/>
    </source>
</evidence>
<feature type="region of interest" description="Disordered" evidence="2">
    <location>
        <begin position="1917"/>
        <end position="1960"/>
    </location>
</feature>
<organism evidence="5 6">
    <name type="scientific">Clavelina lepadiformis</name>
    <name type="common">Light-bulb sea squirt</name>
    <name type="synonym">Ascidia lepadiformis</name>
    <dbReference type="NCBI Taxonomy" id="159417"/>
    <lineage>
        <taxon>Eukaryota</taxon>
        <taxon>Metazoa</taxon>
        <taxon>Chordata</taxon>
        <taxon>Tunicata</taxon>
        <taxon>Ascidiacea</taxon>
        <taxon>Aplousobranchia</taxon>
        <taxon>Clavelinidae</taxon>
        <taxon>Clavelina</taxon>
    </lineage>
</organism>
<dbReference type="SMART" id="SM00308">
    <property type="entry name" value="LH2"/>
    <property type="match status" value="1"/>
</dbReference>
<dbReference type="PANTHER" id="PTHR10877">
    <property type="entry name" value="POLYCYSTIN FAMILY MEMBER"/>
    <property type="match status" value="1"/>
</dbReference>
<dbReference type="PROSITE" id="PS50095">
    <property type="entry name" value="PLAT"/>
    <property type="match status" value="1"/>
</dbReference>
<evidence type="ECO:0000313" key="5">
    <source>
        <dbReference type="EMBL" id="CAK8679053.1"/>
    </source>
</evidence>
<keyword evidence="6" id="KW-1185">Reference proteome</keyword>
<evidence type="ECO:0000256" key="3">
    <source>
        <dbReference type="SAM" id="Phobius"/>
    </source>
</evidence>
<feature type="compositionally biased region" description="Polar residues" evidence="2">
    <location>
        <begin position="1712"/>
        <end position="1725"/>
    </location>
</feature>
<dbReference type="InterPro" id="IPR051223">
    <property type="entry name" value="Polycystin"/>
</dbReference>